<gene>
    <name evidence="4" type="primary">20215564</name>
    <name evidence="3" type="ORF">HELRODRAFT_78428</name>
</gene>
<dbReference type="AlphaFoldDB" id="T1G3B6"/>
<name>T1G3B6_HELRO</name>
<dbReference type="CTD" id="20215564"/>
<evidence type="ECO:0000259" key="2">
    <source>
        <dbReference type="PROSITE" id="PS50240"/>
    </source>
</evidence>
<dbReference type="STRING" id="6412.T1G3B6"/>
<dbReference type="FunFam" id="2.40.10.10:FF:000370">
    <property type="match status" value="1"/>
</dbReference>
<organism evidence="4 5">
    <name type="scientific">Helobdella robusta</name>
    <name type="common">Californian leech</name>
    <dbReference type="NCBI Taxonomy" id="6412"/>
    <lineage>
        <taxon>Eukaryota</taxon>
        <taxon>Metazoa</taxon>
        <taxon>Spiralia</taxon>
        <taxon>Lophotrochozoa</taxon>
        <taxon>Annelida</taxon>
        <taxon>Clitellata</taxon>
        <taxon>Hirudinea</taxon>
        <taxon>Rhynchobdellida</taxon>
        <taxon>Glossiphoniidae</taxon>
        <taxon>Helobdella</taxon>
    </lineage>
</organism>
<evidence type="ECO:0000313" key="4">
    <source>
        <dbReference type="EnsemblMetazoa" id="HelroP78428"/>
    </source>
</evidence>
<reference evidence="4" key="3">
    <citation type="submission" date="2015-06" db="UniProtKB">
        <authorList>
            <consortium name="EnsemblMetazoa"/>
        </authorList>
    </citation>
    <scope>IDENTIFICATION</scope>
</reference>
<dbReference type="InterPro" id="IPR001314">
    <property type="entry name" value="Peptidase_S1A"/>
</dbReference>
<keyword evidence="5" id="KW-1185">Reference proteome</keyword>
<dbReference type="OMA" id="ISCRMVK"/>
<evidence type="ECO:0000313" key="3">
    <source>
        <dbReference type="EMBL" id="ESO04990.1"/>
    </source>
</evidence>
<dbReference type="GeneID" id="20215564"/>
<dbReference type="SMART" id="SM00020">
    <property type="entry name" value="Tryp_SPc"/>
    <property type="match status" value="1"/>
</dbReference>
<dbReference type="GO" id="GO:0016485">
    <property type="term" value="P:protein processing"/>
    <property type="evidence" value="ECO:0000318"/>
    <property type="project" value="GO_Central"/>
</dbReference>
<dbReference type="PROSITE" id="PS50240">
    <property type="entry name" value="TRYPSIN_DOM"/>
    <property type="match status" value="1"/>
</dbReference>
<dbReference type="InParanoid" id="T1G3B6"/>
<accession>T1G3B6</accession>
<dbReference type="PANTHER" id="PTHR24252:SF7">
    <property type="entry name" value="HYALIN"/>
    <property type="match status" value="1"/>
</dbReference>
<dbReference type="InterPro" id="IPR009003">
    <property type="entry name" value="Peptidase_S1_PA"/>
</dbReference>
<evidence type="ECO:0000313" key="5">
    <source>
        <dbReference type="Proteomes" id="UP000015101"/>
    </source>
</evidence>
<dbReference type="InterPro" id="IPR018114">
    <property type="entry name" value="TRYPSIN_HIS"/>
</dbReference>
<dbReference type="InterPro" id="IPR001254">
    <property type="entry name" value="Trypsin_dom"/>
</dbReference>
<sequence length="140" mass="15395">IVNGDLASPGAWPWQAQLFYNGAFRCGASIVADRWLLTAAHCLLDALENVLSEGNLMVKVGTNLLADPNASSISVQRIINTPDFDNRAVTSDLALLKLETPITFNDFVQPICLPDFDYQYEDMEAFDVCVVTGFGRTDFC</sequence>
<dbReference type="InterPro" id="IPR043504">
    <property type="entry name" value="Peptidase_S1_PA_chymotrypsin"/>
</dbReference>
<dbReference type="Pfam" id="PF00089">
    <property type="entry name" value="Trypsin"/>
    <property type="match status" value="1"/>
</dbReference>
<dbReference type="CDD" id="cd00190">
    <property type="entry name" value="Tryp_SPc"/>
    <property type="match status" value="1"/>
</dbReference>
<evidence type="ECO:0000256" key="1">
    <source>
        <dbReference type="ARBA" id="ARBA00023157"/>
    </source>
</evidence>
<dbReference type="eggNOG" id="KOG3627">
    <property type="taxonomic scope" value="Eukaryota"/>
</dbReference>
<feature type="domain" description="Peptidase S1" evidence="2">
    <location>
        <begin position="1"/>
        <end position="140"/>
    </location>
</feature>
<dbReference type="SUPFAM" id="SSF50494">
    <property type="entry name" value="Trypsin-like serine proteases"/>
    <property type="match status" value="1"/>
</dbReference>
<dbReference type="PANTHER" id="PTHR24252">
    <property type="entry name" value="ACROSIN-RELATED"/>
    <property type="match status" value="1"/>
</dbReference>
<reference evidence="5" key="1">
    <citation type="submission" date="2012-12" db="EMBL/GenBank/DDBJ databases">
        <authorList>
            <person name="Hellsten U."/>
            <person name="Grimwood J."/>
            <person name="Chapman J.A."/>
            <person name="Shapiro H."/>
            <person name="Aerts A."/>
            <person name="Otillar R.P."/>
            <person name="Terry A.Y."/>
            <person name="Boore J.L."/>
            <person name="Simakov O."/>
            <person name="Marletaz F."/>
            <person name="Cho S.-J."/>
            <person name="Edsinger-Gonzales E."/>
            <person name="Havlak P."/>
            <person name="Kuo D.-H."/>
            <person name="Larsson T."/>
            <person name="Lv J."/>
            <person name="Arendt D."/>
            <person name="Savage R."/>
            <person name="Osoegawa K."/>
            <person name="de Jong P."/>
            <person name="Lindberg D.R."/>
            <person name="Seaver E.C."/>
            <person name="Weisblat D.A."/>
            <person name="Putnam N.H."/>
            <person name="Grigoriev I.V."/>
            <person name="Rokhsar D.S."/>
        </authorList>
    </citation>
    <scope>NUCLEOTIDE SEQUENCE</scope>
</reference>
<dbReference type="PROSITE" id="PS00134">
    <property type="entry name" value="TRYPSIN_HIS"/>
    <property type="match status" value="1"/>
</dbReference>
<dbReference type="PRINTS" id="PR00722">
    <property type="entry name" value="CHYMOTRYPSIN"/>
</dbReference>
<dbReference type="RefSeq" id="XP_009016923.1">
    <property type="nucleotide sequence ID" value="XM_009018675.1"/>
</dbReference>
<dbReference type="EMBL" id="AMQM01004015">
    <property type="status" value="NOT_ANNOTATED_CDS"/>
    <property type="molecule type" value="Genomic_DNA"/>
</dbReference>
<dbReference type="EMBL" id="KB096411">
    <property type="protein sequence ID" value="ESO04990.1"/>
    <property type="molecule type" value="Genomic_DNA"/>
</dbReference>
<dbReference type="KEGG" id="hro:HELRODRAFT_78428"/>
<proteinExistence type="predicted"/>
<dbReference type="GO" id="GO:0008236">
    <property type="term" value="F:serine-type peptidase activity"/>
    <property type="evidence" value="ECO:0000318"/>
    <property type="project" value="GO_Central"/>
</dbReference>
<dbReference type="Proteomes" id="UP000015101">
    <property type="component" value="Unassembled WGS sequence"/>
</dbReference>
<dbReference type="GO" id="GO:0004252">
    <property type="term" value="F:serine-type endopeptidase activity"/>
    <property type="evidence" value="ECO:0007669"/>
    <property type="project" value="InterPro"/>
</dbReference>
<dbReference type="HOGENOM" id="CLU_006842_1_7_1"/>
<dbReference type="EnsemblMetazoa" id="HelroT78428">
    <property type="protein sequence ID" value="HelroP78428"/>
    <property type="gene ID" value="HelroG78428"/>
</dbReference>
<protein>
    <recommendedName>
        <fullName evidence="2">Peptidase S1 domain-containing protein</fullName>
    </recommendedName>
</protein>
<dbReference type="OrthoDB" id="9970815at2759"/>
<dbReference type="Gene3D" id="2.40.10.10">
    <property type="entry name" value="Trypsin-like serine proteases"/>
    <property type="match status" value="2"/>
</dbReference>
<reference evidence="3 5" key="2">
    <citation type="journal article" date="2013" name="Nature">
        <title>Insights into bilaterian evolution from three spiralian genomes.</title>
        <authorList>
            <person name="Simakov O."/>
            <person name="Marletaz F."/>
            <person name="Cho S.J."/>
            <person name="Edsinger-Gonzales E."/>
            <person name="Havlak P."/>
            <person name="Hellsten U."/>
            <person name="Kuo D.H."/>
            <person name="Larsson T."/>
            <person name="Lv J."/>
            <person name="Arendt D."/>
            <person name="Savage R."/>
            <person name="Osoegawa K."/>
            <person name="de Jong P."/>
            <person name="Grimwood J."/>
            <person name="Chapman J.A."/>
            <person name="Shapiro H."/>
            <person name="Aerts A."/>
            <person name="Otillar R.P."/>
            <person name="Terry A.Y."/>
            <person name="Boore J.L."/>
            <person name="Grigoriev I.V."/>
            <person name="Lindberg D.R."/>
            <person name="Seaver E.C."/>
            <person name="Weisblat D.A."/>
            <person name="Putnam N.H."/>
            <person name="Rokhsar D.S."/>
        </authorList>
    </citation>
    <scope>NUCLEOTIDE SEQUENCE</scope>
</reference>
<keyword evidence="1" id="KW-1015">Disulfide bond</keyword>